<dbReference type="Pfam" id="PF12679">
    <property type="entry name" value="ABC2_membrane_2"/>
    <property type="match status" value="1"/>
</dbReference>
<reference evidence="2 3" key="1">
    <citation type="submission" date="2018-09" db="EMBL/GenBank/DDBJ databases">
        <title>Micromonospora sp. nov. MS1-9, isolated from a root of Musa sp.</title>
        <authorList>
            <person name="Kuncharoen N."/>
            <person name="Kudo T."/>
            <person name="Ohkuma M."/>
            <person name="Yuki M."/>
            <person name="Tanasupawat S."/>
        </authorList>
    </citation>
    <scope>NUCLEOTIDE SEQUENCE [LARGE SCALE GENOMIC DNA]</scope>
    <source>
        <strain evidence="2 3">MS1-9</strain>
    </source>
</reference>
<dbReference type="Proteomes" id="UP000275865">
    <property type="component" value="Unassembled WGS sequence"/>
</dbReference>
<dbReference type="GO" id="GO:0005886">
    <property type="term" value="C:plasma membrane"/>
    <property type="evidence" value="ECO:0007669"/>
    <property type="project" value="UniProtKB-SubCell"/>
</dbReference>
<gene>
    <name evidence="2" type="ORF">D7044_11325</name>
</gene>
<feature type="transmembrane region" description="Helical" evidence="1">
    <location>
        <begin position="198"/>
        <end position="221"/>
    </location>
</feature>
<accession>A0A3A9Y5U7</accession>
<dbReference type="GO" id="GO:0140359">
    <property type="term" value="F:ABC-type transporter activity"/>
    <property type="evidence" value="ECO:0007669"/>
    <property type="project" value="InterPro"/>
</dbReference>
<proteinExistence type="predicted"/>
<evidence type="ECO:0000256" key="1">
    <source>
        <dbReference type="SAM" id="Phobius"/>
    </source>
</evidence>
<keyword evidence="1" id="KW-1133">Transmembrane helix</keyword>
<evidence type="ECO:0000313" key="3">
    <source>
        <dbReference type="Proteomes" id="UP000275865"/>
    </source>
</evidence>
<dbReference type="RefSeq" id="WP_120688818.1">
    <property type="nucleotide sequence ID" value="NZ_RAZT01000005.1"/>
</dbReference>
<feature type="transmembrane region" description="Helical" evidence="1">
    <location>
        <begin position="270"/>
        <end position="288"/>
    </location>
</feature>
<keyword evidence="1" id="KW-0472">Membrane</keyword>
<protein>
    <submittedName>
        <fullName evidence="2">ABC transporter permease</fullName>
    </submittedName>
</protein>
<name>A0A3A9Y5U7_9ACTN</name>
<keyword evidence="1" id="KW-0812">Transmembrane</keyword>
<feature type="transmembrane region" description="Helical" evidence="1">
    <location>
        <begin position="126"/>
        <end position="153"/>
    </location>
</feature>
<feature type="transmembrane region" description="Helical" evidence="1">
    <location>
        <begin position="173"/>
        <end position="191"/>
    </location>
</feature>
<comment type="caution">
    <text evidence="2">The sequence shown here is derived from an EMBL/GenBank/DDBJ whole genome shotgun (WGS) entry which is preliminary data.</text>
</comment>
<dbReference type="EMBL" id="RAZT01000005">
    <property type="protein sequence ID" value="RKN32835.1"/>
    <property type="molecule type" value="Genomic_DNA"/>
</dbReference>
<sequence>MSEPTGVIHDIGYQRYTGPRLGRRQVFGALYLHGLRTAFGLGRSAKAKIFPWLVVAIVTVVAAGVTAVRSQIGEVVMTYAQFADNMSWLVIFFAAVVAPELVSRDLRSGVLPLYFSRPMPRSDYPLAKLLAMITALWLLLGAPQLVMFLGAAFTTGDGMNGVWNELLDLLPGLLYAGLWAAVFASIGLLVASLTGKRAFAAGGVVAVFLMTTPIVGTLSIMPSQTLNELAGLASPSTLVQGVGAWSLGDLLITGDAAEATHSLIGDFGPVYAVAAVLLIAGCVTLLLARYRKVATR</sequence>
<evidence type="ECO:0000313" key="2">
    <source>
        <dbReference type="EMBL" id="RKN32835.1"/>
    </source>
</evidence>
<dbReference type="AlphaFoldDB" id="A0A3A9Y5U7"/>
<feature type="transmembrane region" description="Helical" evidence="1">
    <location>
        <begin position="49"/>
        <end position="68"/>
    </location>
</feature>
<organism evidence="2 3">
    <name type="scientific">Micromonospora musae</name>
    <dbReference type="NCBI Taxonomy" id="1894970"/>
    <lineage>
        <taxon>Bacteria</taxon>
        <taxon>Bacillati</taxon>
        <taxon>Actinomycetota</taxon>
        <taxon>Actinomycetes</taxon>
        <taxon>Micromonosporales</taxon>
        <taxon>Micromonosporaceae</taxon>
        <taxon>Micromonospora</taxon>
    </lineage>
</organism>